<accession>A0A1F4UQI3</accession>
<dbReference type="Proteomes" id="UP000176608">
    <property type="component" value="Unassembled WGS sequence"/>
</dbReference>
<evidence type="ECO:0000256" key="2">
    <source>
        <dbReference type="ARBA" id="ARBA00022980"/>
    </source>
</evidence>
<dbReference type="GO" id="GO:0006412">
    <property type="term" value="P:translation"/>
    <property type="evidence" value="ECO:0007669"/>
    <property type="project" value="UniProtKB-UniRule"/>
</dbReference>
<gene>
    <name evidence="4" type="primary">rplQ</name>
    <name evidence="7" type="ORF">A2886_01165</name>
</gene>
<evidence type="ECO:0000256" key="3">
    <source>
        <dbReference type="ARBA" id="ARBA00023274"/>
    </source>
</evidence>
<dbReference type="SUPFAM" id="SSF64263">
    <property type="entry name" value="Prokaryotic ribosomal protein L17"/>
    <property type="match status" value="1"/>
</dbReference>
<dbReference type="GO" id="GO:0022625">
    <property type="term" value="C:cytosolic large ribosomal subunit"/>
    <property type="evidence" value="ECO:0007669"/>
    <property type="project" value="TreeGrafter"/>
</dbReference>
<dbReference type="GO" id="GO:0003735">
    <property type="term" value="F:structural constituent of ribosome"/>
    <property type="evidence" value="ECO:0007669"/>
    <property type="project" value="InterPro"/>
</dbReference>
<comment type="similarity">
    <text evidence="1 4 5">Belongs to the bacterial ribosomal protein bL17 family.</text>
</comment>
<evidence type="ECO:0000256" key="1">
    <source>
        <dbReference type="ARBA" id="ARBA00008777"/>
    </source>
</evidence>
<comment type="subunit">
    <text evidence="4">Part of the 50S ribosomal subunit. Contacts protein L32.</text>
</comment>
<keyword evidence="3 4" id="KW-0687">Ribonucleoprotein</keyword>
<organism evidence="7 8">
    <name type="scientific">candidate division WWE3 bacterium RIFCSPHIGHO2_01_FULL_42_13</name>
    <dbReference type="NCBI Taxonomy" id="1802617"/>
    <lineage>
        <taxon>Bacteria</taxon>
        <taxon>Katanobacteria</taxon>
    </lineage>
</organism>
<evidence type="ECO:0000313" key="7">
    <source>
        <dbReference type="EMBL" id="OGC47241.1"/>
    </source>
</evidence>
<feature type="compositionally biased region" description="Basic residues" evidence="6">
    <location>
        <begin position="167"/>
        <end position="182"/>
    </location>
</feature>
<comment type="caution">
    <text evidence="7">The sequence shown here is derived from an EMBL/GenBank/DDBJ whole genome shotgun (WGS) entry which is preliminary data.</text>
</comment>
<reference evidence="7 8" key="1">
    <citation type="journal article" date="2016" name="Nat. Commun.">
        <title>Thousands of microbial genomes shed light on interconnected biogeochemical processes in an aquifer system.</title>
        <authorList>
            <person name="Anantharaman K."/>
            <person name="Brown C.T."/>
            <person name="Hug L.A."/>
            <person name="Sharon I."/>
            <person name="Castelle C.J."/>
            <person name="Probst A.J."/>
            <person name="Thomas B.C."/>
            <person name="Singh A."/>
            <person name="Wilkins M.J."/>
            <person name="Karaoz U."/>
            <person name="Brodie E.L."/>
            <person name="Williams K.H."/>
            <person name="Hubbard S.S."/>
            <person name="Banfield J.F."/>
        </authorList>
    </citation>
    <scope>NUCLEOTIDE SEQUENCE [LARGE SCALE GENOMIC DNA]</scope>
</reference>
<dbReference type="Gene3D" id="3.90.1030.10">
    <property type="entry name" value="Ribosomal protein L17"/>
    <property type="match status" value="1"/>
</dbReference>
<dbReference type="Pfam" id="PF01196">
    <property type="entry name" value="Ribosomal_L17"/>
    <property type="match status" value="1"/>
</dbReference>
<protein>
    <recommendedName>
        <fullName evidence="4">Large ribosomal subunit protein bL17</fullName>
    </recommendedName>
</protein>
<dbReference type="PANTHER" id="PTHR14413">
    <property type="entry name" value="RIBOSOMAL PROTEIN L17"/>
    <property type="match status" value="1"/>
</dbReference>
<dbReference type="PROSITE" id="PS01167">
    <property type="entry name" value="RIBOSOMAL_L17"/>
    <property type="match status" value="1"/>
</dbReference>
<evidence type="ECO:0000256" key="4">
    <source>
        <dbReference type="HAMAP-Rule" id="MF_01368"/>
    </source>
</evidence>
<name>A0A1F4UQI3_UNCKA</name>
<sequence length="182" mass="20564">MRHNVSGKKLGRDTSHRKALLRNLSTSLIETGSIETTLAKAKYVRPYVERLVTKARVGGTNAVRIVRKGLLSEEMVRKLVNEVAPSFNSRPGGYTRIKKLGKRAGDRADMARIEWVVVKETSSVKKRKAKATKVDEKRKTPVEQVDVIEKVAEVDSSRAKAQEKEAKKRPRLQKKIIRTAYE</sequence>
<evidence type="ECO:0000313" key="8">
    <source>
        <dbReference type="Proteomes" id="UP000176608"/>
    </source>
</evidence>
<keyword evidence="2 4" id="KW-0689">Ribosomal protein</keyword>
<dbReference type="EMBL" id="MEVA01000016">
    <property type="protein sequence ID" value="OGC47241.1"/>
    <property type="molecule type" value="Genomic_DNA"/>
</dbReference>
<dbReference type="STRING" id="1802617.A2886_01165"/>
<evidence type="ECO:0000256" key="5">
    <source>
        <dbReference type="RuleBase" id="RU000660"/>
    </source>
</evidence>
<dbReference type="InterPro" id="IPR036373">
    <property type="entry name" value="Ribosomal_bL17_sf"/>
</dbReference>
<dbReference type="InterPro" id="IPR000456">
    <property type="entry name" value="Ribosomal_bL17"/>
</dbReference>
<feature type="compositionally biased region" description="Basic and acidic residues" evidence="6">
    <location>
        <begin position="156"/>
        <end position="166"/>
    </location>
</feature>
<evidence type="ECO:0000256" key="6">
    <source>
        <dbReference type="SAM" id="MobiDB-lite"/>
    </source>
</evidence>
<feature type="region of interest" description="Disordered" evidence="6">
    <location>
        <begin position="156"/>
        <end position="182"/>
    </location>
</feature>
<dbReference type="NCBIfam" id="TIGR00059">
    <property type="entry name" value="L17"/>
    <property type="match status" value="1"/>
</dbReference>
<dbReference type="HAMAP" id="MF_01368">
    <property type="entry name" value="Ribosomal_bL17"/>
    <property type="match status" value="1"/>
</dbReference>
<proteinExistence type="inferred from homology"/>
<dbReference type="InterPro" id="IPR047859">
    <property type="entry name" value="Ribosomal_bL17_CS"/>
</dbReference>
<dbReference type="PANTHER" id="PTHR14413:SF16">
    <property type="entry name" value="LARGE RIBOSOMAL SUBUNIT PROTEIN BL17M"/>
    <property type="match status" value="1"/>
</dbReference>
<dbReference type="AlphaFoldDB" id="A0A1F4UQI3"/>